<dbReference type="Gene3D" id="3.40.50.450">
    <property type="match status" value="1"/>
</dbReference>
<dbReference type="GO" id="GO:0009294">
    <property type="term" value="P:DNA-mediated transformation"/>
    <property type="evidence" value="ECO:0007669"/>
    <property type="project" value="InterPro"/>
</dbReference>
<comment type="similarity">
    <text evidence="1">Belongs to the DprA/Smf family.</text>
</comment>
<evidence type="ECO:0000313" key="4">
    <source>
        <dbReference type="Proteomes" id="UP000233781"/>
    </source>
</evidence>
<comment type="caution">
    <text evidence="3">The sequence shown here is derived from an EMBL/GenBank/DDBJ whole genome shotgun (WGS) entry which is preliminary data.</text>
</comment>
<keyword evidence="4" id="KW-1185">Reference proteome</keyword>
<proteinExistence type="inferred from homology"/>
<dbReference type="NCBIfam" id="TIGR00732">
    <property type="entry name" value="dprA"/>
    <property type="match status" value="1"/>
</dbReference>
<sequence>MSRGRVSSLEADDRWARVAVSFLLEPKNGRIRELLAAHEGAATLAALRERRAGAAQELYVRLPELDLDGLAGAVRRLGVRVLVPGDPEWPMTVERLRDPPYCLFVRGDPDLGGLTDRSVAVVGARAATDYGLGVAGDLGAGLAEQGWVVVSGAAFGIDGAAHRGCLAGGGPTVAVLACGVDRAYPEAHRSLLGKITEVGAVVSEVPPGAAPFRGRFLARNRLIAALGRATVVVEAGLRSGSLSTANEAEKIARPVGAVPGPVTSVLSAGCHDLVRRAAAVLVTDTAEVVELASAIGEYDEPERRAPRRVTDDLDPVEYAVWSAAPVRRGVGMQRLAVLSGQAEARMARALANLEMLGLVEVSGDGWRKAPGGTGAR</sequence>
<dbReference type="Proteomes" id="UP000233781">
    <property type="component" value="Unassembled WGS sequence"/>
</dbReference>
<protein>
    <submittedName>
        <fullName evidence="3">DNA processing protein</fullName>
    </submittedName>
</protein>
<evidence type="ECO:0000259" key="2">
    <source>
        <dbReference type="Pfam" id="PF02481"/>
    </source>
</evidence>
<evidence type="ECO:0000256" key="1">
    <source>
        <dbReference type="ARBA" id="ARBA00006525"/>
    </source>
</evidence>
<organism evidence="3 4">
    <name type="scientific">Phycicoccus duodecadis</name>
    <dbReference type="NCBI Taxonomy" id="173053"/>
    <lineage>
        <taxon>Bacteria</taxon>
        <taxon>Bacillati</taxon>
        <taxon>Actinomycetota</taxon>
        <taxon>Actinomycetes</taxon>
        <taxon>Micrococcales</taxon>
        <taxon>Intrasporangiaceae</taxon>
        <taxon>Phycicoccus</taxon>
    </lineage>
</organism>
<feature type="domain" description="Smf/DprA SLOG" evidence="2">
    <location>
        <begin position="81"/>
        <end position="290"/>
    </location>
</feature>
<evidence type="ECO:0000313" key="3">
    <source>
        <dbReference type="EMBL" id="PKW25860.1"/>
    </source>
</evidence>
<dbReference type="AlphaFoldDB" id="A0A2N3YGB3"/>
<dbReference type="InterPro" id="IPR057666">
    <property type="entry name" value="DrpA_SLOG"/>
</dbReference>
<dbReference type="SUPFAM" id="SSF102405">
    <property type="entry name" value="MCP/YpsA-like"/>
    <property type="match status" value="1"/>
</dbReference>
<dbReference type="InterPro" id="IPR003488">
    <property type="entry name" value="DprA"/>
</dbReference>
<reference evidence="3 4" key="1">
    <citation type="submission" date="2017-12" db="EMBL/GenBank/DDBJ databases">
        <title>Sequencing the genomes of 1000 Actinobacteria strains.</title>
        <authorList>
            <person name="Klenk H.-P."/>
        </authorList>
    </citation>
    <scope>NUCLEOTIDE SEQUENCE [LARGE SCALE GENOMIC DNA]</scope>
    <source>
        <strain evidence="3 4">DSM 12806</strain>
    </source>
</reference>
<dbReference type="Pfam" id="PF02481">
    <property type="entry name" value="DNA_processg_A"/>
    <property type="match status" value="1"/>
</dbReference>
<dbReference type="PANTHER" id="PTHR43022:SF1">
    <property type="entry name" value="PROTEIN SMF"/>
    <property type="match status" value="1"/>
</dbReference>
<accession>A0A2N3YGB3</accession>
<gene>
    <name evidence="3" type="ORF">ATL31_0662</name>
</gene>
<dbReference type="RefSeq" id="WP_101394519.1">
    <property type="nucleotide sequence ID" value="NZ_PJNE01000001.1"/>
</dbReference>
<dbReference type="EMBL" id="PJNE01000001">
    <property type="protein sequence ID" value="PKW25860.1"/>
    <property type="molecule type" value="Genomic_DNA"/>
</dbReference>
<dbReference type="PANTHER" id="PTHR43022">
    <property type="entry name" value="PROTEIN SMF"/>
    <property type="match status" value="1"/>
</dbReference>
<dbReference type="OrthoDB" id="9785707at2"/>
<name>A0A2N3YGB3_9MICO</name>